<comment type="caution">
    <text evidence="7">The sequence shown here is derived from an EMBL/GenBank/DDBJ whole genome shotgun (WGS) entry which is preliminary data.</text>
</comment>
<evidence type="ECO:0000256" key="1">
    <source>
        <dbReference type="ARBA" id="ARBA00004167"/>
    </source>
</evidence>
<keyword evidence="4" id="KW-0472">Membrane</keyword>
<evidence type="ECO:0000313" key="7">
    <source>
        <dbReference type="EMBL" id="PAS92448.1"/>
    </source>
</evidence>
<dbReference type="NCBIfam" id="TIGR01352">
    <property type="entry name" value="tonB_Cterm"/>
    <property type="match status" value="1"/>
</dbReference>
<keyword evidence="3" id="KW-1133">Transmembrane helix</keyword>
<evidence type="ECO:0000256" key="3">
    <source>
        <dbReference type="ARBA" id="ARBA00022989"/>
    </source>
</evidence>
<sequence>MKRIVGFICAGLISGLVQAQWLDEGQESLGPLVPGEPVERVLFDSRPVGEGSDEAPPSEALARRQADSEALVAISRKLRLHVGKLAADYPRNAEVVIEAALFPNGRALFPRVARSSGYKALDEAVLQALRRAEPLPVPPSMIEADAGQLIRLVFRPHPRS</sequence>
<evidence type="ECO:0000313" key="9">
    <source>
        <dbReference type="Proteomes" id="UP000623509"/>
    </source>
</evidence>
<dbReference type="RefSeq" id="WP_095524529.1">
    <property type="nucleotide sequence ID" value="NZ_MDUX01000024.1"/>
</dbReference>
<feature type="domain" description="TonB C-terminal" evidence="5">
    <location>
        <begin position="67"/>
        <end position="160"/>
    </location>
</feature>
<dbReference type="SUPFAM" id="SSF74653">
    <property type="entry name" value="TolA/TonB C-terminal domain"/>
    <property type="match status" value="1"/>
</dbReference>
<dbReference type="PROSITE" id="PS52015">
    <property type="entry name" value="TONB_CTD"/>
    <property type="match status" value="1"/>
</dbReference>
<dbReference type="EMBL" id="NMRN01000038">
    <property type="protein sequence ID" value="PAS92448.1"/>
    <property type="molecule type" value="Genomic_DNA"/>
</dbReference>
<evidence type="ECO:0000313" key="8">
    <source>
        <dbReference type="Proteomes" id="UP000216107"/>
    </source>
</evidence>
<reference evidence="7 8" key="2">
    <citation type="submission" date="2017-07" db="EMBL/GenBank/DDBJ databases">
        <title>Candidatus Dactylopiibacterium carminicum, a nitrogen-fixing symbiont of the cochineal insect Dactylopius coccus and Dactylopius opuntiae (Hemiptera: Coccoidea: Dactylopiidae).</title>
        <authorList>
            <person name="Vera A."/>
        </authorList>
    </citation>
    <scope>NUCLEOTIDE SEQUENCE [LARGE SCALE GENOMIC DNA]</scope>
    <source>
        <strain evidence="7 8">NFDCM</strain>
    </source>
</reference>
<evidence type="ECO:0000259" key="5">
    <source>
        <dbReference type="PROSITE" id="PS52015"/>
    </source>
</evidence>
<comment type="subcellular location">
    <subcellularLocation>
        <location evidence="1">Membrane</location>
        <topology evidence="1">Single-pass membrane protein</topology>
    </subcellularLocation>
</comment>
<dbReference type="Pfam" id="PF13103">
    <property type="entry name" value="TonB_2"/>
    <property type="match status" value="1"/>
</dbReference>
<reference evidence="6 9" key="1">
    <citation type="submission" date="2016-08" db="EMBL/GenBank/DDBJ databases">
        <title>Candidatus Dactylopiibacterium carminicum genome sequence.</title>
        <authorList>
            <person name="Ramirez-Puebla S.T."/>
            <person name="Ormeno-Orrillo E."/>
            <person name="Vera-Ponce De Leon A."/>
            <person name="Luis L."/>
            <person name="Sanchez-Flores A."/>
            <person name="Monica R."/>
            <person name="Martinez-Romero E."/>
        </authorList>
    </citation>
    <scope>NUCLEOTIDE SEQUENCE [LARGE SCALE GENOMIC DNA]</scope>
    <source>
        <strain evidence="6">END1</strain>
    </source>
</reference>
<dbReference type="InterPro" id="IPR006260">
    <property type="entry name" value="TonB/TolA_C"/>
</dbReference>
<dbReference type="Gene3D" id="3.30.1150.10">
    <property type="match status" value="1"/>
</dbReference>
<evidence type="ECO:0000256" key="4">
    <source>
        <dbReference type="ARBA" id="ARBA00023136"/>
    </source>
</evidence>
<proteinExistence type="predicted"/>
<dbReference type="Proteomes" id="UP000623509">
    <property type="component" value="Unassembled WGS sequence"/>
</dbReference>
<dbReference type="GO" id="GO:0016020">
    <property type="term" value="C:membrane"/>
    <property type="evidence" value="ECO:0007669"/>
    <property type="project" value="UniProtKB-SubCell"/>
</dbReference>
<dbReference type="OrthoDB" id="8758366at2"/>
<evidence type="ECO:0000313" key="6">
    <source>
        <dbReference type="EMBL" id="KAF7599286.1"/>
    </source>
</evidence>
<protein>
    <submittedName>
        <fullName evidence="6">TonB C-terminal domain-containing protein</fullName>
    </submittedName>
</protein>
<organism evidence="7 8">
    <name type="scientific">Candidatus Dactylopiibacterium carminicum</name>
    <dbReference type="NCBI Taxonomy" id="857335"/>
    <lineage>
        <taxon>Bacteria</taxon>
        <taxon>Pseudomonadati</taxon>
        <taxon>Pseudomonadota</taxon>
        <taxon>Betaproteobacteria</taxon>
        <taxon>Rhodocyclales</taxon>
        <taxon>Rhodocyclaceae</taxon>
        <taxon>Candidatus Dactylopiibacterium</taxon>
    </lineage>
</organism>
<accession>A0A272EQT2</accession>
<dbReference type="AlphaFoldDB" id="A0A272EQT2"/>
<evidence type="ECO:0000256" key="2">
    <source>
        <dbReference type="ARBA" id="ARBA00022692"/>
    </source>
</evidence>
<dbReference type="EMBL" id="MDUX01000024">
    <property type="protein sequence ID" value="KAF7599286.1"/>
    <property type="molecule type" value="Genomic_DNA"/>
</dbReference>
<keyword evidence="2" id="KW-0812">Transmembrane</keyword>
<dbReference type="GO" id="GO:0055085">
    <property type="term" value="P:transmembrane transport"/>
    <property type="evidence" value="ECO:0007669"/>
    <property type="project" value="InterPro"/>
</dbReference>
<keyword evidence="9" id="KW-1185">Reference proteome</keyword>
<gene>
    <name evidence="6" type="ORF">BGI27_08895</name>
    <name evidence="7" type="ORF">CGU29_11615</name>
</gene>
<name>A0A272EQT2_9RHOO</name>
<dbReference type="Proteomes" id="UP000216107">
    <property type="component" value="Unassembled WGS sequence"/>
</dbReference>
<dbReference type="InterPro" id="IPR037682">
    <property type="entry name" value="TonB_C"/>
</dbReference>